<evidence type="ECO:0000313" key="1">
    <source>
        <dbReference type="EMBL" id="MBU9137863.1"/>
    </source>
</evidence>
<accession>A0AAW4M5K6</accession>
<organism evidence="1 2">
    <name type="scientific">Phocaeicola vulgatus</name>
    <name type="common">Bacteroides vulgatus</name>
    <dbReference type="NCBI Taxonomy" id="821"/>
    <lineage>
        <taxon>Bacteria</taxon>
        <taxon>Pseudomonadati</taxon>
        <taxon>Bacteroidota</taxon>
        <taxon>Bacteroidia</taxon>
        <taxon>Bacteroidales</taxon>
        <taxon>Bacteroidaceae</taxon>
        <taxon>Phocaeicola</taxon>
    </lineage>
</organism>
<proteinExistence type="predicted"/>
<dbReference type="AlphaFoldDB" id="A0AAW4M5K6"/>
<gene>
    <name evidence="1" type="ORF">KTG10_03695</name>
</gene>
<reference evidence="1" key="1">
    <citation type="submission" date="2021-06" db="EMBL/GenBank/DDBJ databases">
        <title>Collection of gut derived symbiotic bacterial strains cultured from healthy donors.</title>
        <authorList>
            <person name="Lin H."/>
            <person name="Littmann E."/>
            <person name="Pamer E.G."/>
        </authorList>
    </citation>
    <scope>NUCLEOTIDE SEQUENCE</scope>
    <source>
        <strain evidence="1">MSK.6.33</strain>
    </source>
</reference>
<dbReference type="Proteomes" id="UP000736888">
    <property type="component" value="Unassembled WGS sequence"/>
</dbReference>
<evidence type="ECO:0000313" key="2">
    <source>
        <dbReference type="Proteomes" id="UP000736888"/>
    </source>
</evidence>
<evidence type="ECO:0008006" key="3">
    <source>
        <dbReference type="Google" id="ProtNLM"/>
    </source>
</evidence>
<dbReference type="EMBL" id="JAHPYS010000005">
    <property type="protein sequence ID" value="MBU9137863.1"/>
    <property type="molecule type" value="Genomic_DNA"/>
</dbReference>
<name>A0AAW4M5K6_PHOVU</name>
<comment type="caution">
    <text evidence="1">The sequence shown here is derived from an EMBL/GenBank/DDBJ whole genome shotgun (WGS) entry which is preliminary data.</text>
</comment>
<sequence length="120" mass="13937">MYSSEDLERFYFQYQTEALPHGESLQSFCVKNKVPYNIFQKWYRDTRKKVVEVQVDGAPVIGHEEQSGAIDQSQPVLPGRTDHPVRIWVEIRISNGLHLSQKNLSYPDLVRMVEKLEGLC</sequence>
<protein>
    <recommendedName>
        <fullName evidence="3">Transposase</fullName>
    </recommendedName>
</protein>
<dbReference type="RefSeq" id="WP_195558818.1">
    <property type="nucleotide sequence ID" value="NZ_JADNNY010000185.1"/>
</dbReference>